<proteinExistence type="inferred from homology"/>
<evidence type="ECO:0000256" key="6">
    <source>
        <dbReference type="ARBA" id="ARBA00023002"/>
    </source>
</evidence>
<dbReference type="OrthoDB" id="9769565at2"/>
<dbReference type="SUPFAM" id="SSF51905">
    <property type="entry name" value="FAD/NAD(P)-binding domain"/>
    <property type="match status" value="1"/>
</dbReference>
<comment type="pathway">
    <text evidence="2">Cofactor biosynthesis; ubiquinone biosynthesis.</text>
</comment>
<keyword evidence="5" id="KW-0274">FAD</keyword>
<evidence type="ECO:0000256" key="2">
    <source>
        <dbReference type="ARBA" id="ARBA00004749"/>
    </source>
</evidence>
<dbReference type="InterPro" id="IPR051205">
    <property type="entry name" value="UbiH/COQ6_monooxygenase"/>
</dbReference>
<dbReference type="Pfam" id="PF01494">
    <property type="entry name" value="FAD_binding_3"/>
    <property type="match status" value="1"/>
</dbReference>
<keyword evidence="6" id="KW-0560">Oxidoreductase</keyword>
<dbReference type="RefSeq" id="WP_115433724.1">
    <property type="nucleotide sequence ID" value="NZ_CP031337.1"/>
</dbReference>
<gene>
    <name evidence="9" type="ORF">DWG20_10280</name>
</gene>
<dbReference type="InterPro" id="IPR002938">
    <property type="entry name" value="FAD-bd"/>
</dbReference>
<reference evidence="9 10" key="1">
    <citation type="submission" date="2018-07" db="EMBL/GenBank/DDBJ databases">
        <title>Crenobacter cavernae sp. nov., isolated from a karst cave.</title>
        <authorList>
            <person name="Zhu H."/>
        </authorList>
    </citation>
    <scope>NUCLEOTIDE SEQUENCE [LARGE SCALE GENOMIC DNA]</scope>
    <source>
        <strain evidence="9 10">K1W11S-77</strain>
    </source>
</reference>
<protein>
    <submittedName>
        <fullName evidence="9">FAD-dependent oxidoreductase</fullName>
    </submittedName>
</protein>
<keyword evidence="4" id="KW-0285">Flavoprotein</keyword>
<evidence type="ECO:0000256" key="5">
    <source>
        <dbReference type="ARBA" id="ARBA00022827"/>
    </source>
</evidence>
<dbReference type="GO" id="GO:0006744">
    <property type="term" value="P:ubiquinone biosynthetic process"/>
    <property type="evidence" value="ECO:0007669"/>
    <property type="project" value="UniProtKB-UniPathway"/>
</dbReference>
<dbReference type="InterPro" id="IPR010971">
    <property type="entry name" value="UbiH/COQ6"/>
</dbReference>
<evidence type="ECO:0000256" key="3">
    <source>
        <dbReference type="ARBA" id="ARBA00005349"/>
    </source>
</evidence>
<dbReference type="NCBIfam" id="TIGR01988">
    <property type="entry name" value="Ubi-OHases"/>
    <property type="match status" value="1"/>
</dbReference>
<dbReference type="KEGG" id="ccah:DWG20_10280"/>
<organism evidence="9 10">
    <name type="scientific">Crenobacter cavernae</name>
    <dbReference type="NCBI Taxonomy" id="2290923"/>
    <lineage>
        <taxon>Bacteria</taxon>
        <taxon>Pseudomonadati</taxon>
        <taxon>Pseudomonadota</taxon>
        <taxon>Betaproteobacteria</taxon>
        <taxon>Neisseriales</taxon>
        <taxon>Neisseriaceae</taxon>
        <taxon>Crenobacter</taxon>
    </lineage>
</organism>
<dbReference type="GO" id="GO:0071949">
    <property type="term" value="F:FAD binding"/>
    <property type="evidence" value="ECO:0007669"/>
    <property type="project" value="InterPro"/>
</dbReference>
<accession>A0A345Y792</accession>
<dbReference type="Proteomes" id="UP000254537">
    <property type="component" value="Chromosome"/>
</dbReference>
<dbReference type="PANTHER" id="PTHR43876:SF7">
    <property type="entry name" value="UBIQUINONE BIOSYNTHESIS MONOOXYGENASE COQ6, MITOCHONDRIAL"/>
    <property type="match status" value="1"/>
</dbReference>
<evidence type="ECO:0000256" key="1">
    <source>
        <dbReference type="ARBA" id="ARBA00001974"/>
    </source>
</evidence>
<dbReference type="AlphaFoldDB" id="A0A345Y792"/>
<keyword evidence="7" id="KW-0503">Monooxygenase</keyword>
<dbReference type="InterPro" id="IPR036188">
    <property type="entry name" value="FAD/NAD-bd_sf"/>
</dbReference>
<evidence type="ECO:0000259" key="8">
    <source>
        <dbReference type="Pfam" id="PF01494"/>
    </source>
</evidence>
<comment type="similarity">
    <text evidence="3">Belongs to the UbiH/COQ6 family.</text>
</comment>
<dbReference type="UniPathway" id="UPA00232"/>
<sequence>MPKSFPDHIDVLVVGAGPVGALAALKLAEAGRKVALVEARPEHVPVRDARALALSWASRGALVDAGIWRDDLPATAIDTVHVSQQGSWGRTVLSRDDLKLPHLGVVVDYPALSDALAQSLAERALPVAWGTRVTAIDTLSAYARVMLKSDAGESEVTARLVVLAEGGDLVDSLPGLSRRVHDYGQSALLAEVKCDKPHDGVAFERFSKRGPLALLPRGDGFMLVWTRTPEDAHELREGAPEELEKQLAEAMGERLGAFHLSGARAVFPLTLKEVNHRVSRRVALIGNAAQTLHPVAAQGLNLGIRDALALAAALKGSADPGDTAALASYERARHLDSGAVVGFTHHLVRFFDSHGPLVSAARGLGMNLLDAAPGLRRRFAGHLVFGVGTQSLDKTP</sequence>
<dbReference type="PRINTS" id="PR00420">
    <property type="entry name" value="RNGMNOXGNASE"/>
</dbReference>
<dbReference type="PANTHER" id="PTHR43876">
    <property type="entry name" value="UBIQUINONE BIOSYNTHESIS MONOOXYGENASE COQ6, MITOCHONDRIAL"/>
    <property type="match status" value="1"/>
</dbReference>
<dbReference type="GO" id="GO:0004497">
    <property type="term" value="F:monooxygenase activity"/>
    <property type="evidence" value="ECO:0007669"/>
    <property type="project" value="UniProtKB-KW"/>
</dbReference>
<name>A0A345Y792_9NEIS</name>
<dbReference type="Gene3D" id="3.50.50.60">
    <property type="entry name" value="FAD/NAD(P)-binding domain"/>
    <property type="match status" value="2"/>
</dbReference>
<dbReference type="GO" id="GO:0016705">
    <property type="term" value="F:oxidoreductase activity, acting on paired donors, with incorporation or reduction of molecular oxygen"/>
    <property type="evidence" value="ECO:0007669"/>
    <property type="project" value="InterPro"/>
</dbReference>
<evidence type="ECO:0000256" key="7">
    <source>
        <dbReference type="ARBA" id="ARBA00023033"/>
    </source>
</evidence>
<feature type="domain" description="FAD-binding" evidence="8">
    <location>
        <begin position="9"/>
        <end position="342"/>
    </location>
</feature>
<dbReference type="Gene3D" id="3.30.9.10">
    <property type="entry name" value="D-Amino Acid Oxidase, subunit A, domain 2"/>
    <property type="match status" value="1"/>
</dbReference>
<evidence type="ECO:0000256" key="4">
    <source>
        <dbReference type="ARBA" id="ARBA00022630"/>
    </source>
</evidence>
<comment type="cofactor">
    <cofactor evidence="1">
        <name>FAD</name>
        <dbReference type="ChEBI" id="CHEBI:57692"/>
    </cofactor>
</comment>
<evidence type="ECO:0000313" key="9">
    <source>
        <dbReference type="EMBL" id="AXK39794.1"/>
    </source>
</evidence>
<dbReference type="EMBL" id="CP031337">
    <property type="protein sequence ID" value="AXK39794.1"/>
    <property type="molecule type" value="Genomic_DNA"/>
</dbReference>
<evidence type="ECO:0000313" key="10">
    <source>
        <dbReference type="Proteomes" id="UP000254537"/>
    </source>
</evidence>